<evidence type="ECO:0000313" key="1">
    <source>
        <dbReference type="EMBL" id="UHM27671.1"/>
    </source>
</evidence>
<name>A0A8K1XGW4_9MONO</name>
<evidence type="ECO:0000313" key="2">
    <source>
        <dbReference type="Proteomes" id="UP001247133"/>
    </source>
</evidence>
<dbReference type="Proteomes" id="UP001247133">
    <property type="component" value="Segment"/>
</dbReference>
<dbReference type="EMBL" id="MZ210030">
    <property type="protein sequence ID" value="UHM27671.1"/>
    <property type="molecule type" value="Viral_cRNA"/>
</dbReference>
<accession>A0A8K1XGW4</accession>
<organism evidence="1 2">
    <name type="scientific">Fushun monolepta lauta xinmovirus 1</name>
    <dbReference type="NCBI Taxonomy" id="2905554"/>
    <lineage>
        <taxon>Viruses</taxon>
        <taxon>Riboviria</taxon>
        <taxon>Orthornavirae</taxon>
        <taxon>Negarnaviricota</taxon>
        <taxon>Haploviricotina</taxon>
        <taxon>Monjiviricetes</taxon>
        <taxon>Mononegavirales</taxon>
        <taxon>Xinmoviridae</taxon>
        <taxon>Molauvirus</taxon>
        <taxon>Molauvirus liaoningense</taxon>
    </lineage>
</organism>
<protein>
    <recommendedName>
        <fullName evidence="3">Glycoprotein</fullName>
    </recommendedName>
</protein>
<gene>
    <name evidence="1" type="ORF">FMLXV1_gp1</name>
</gene>
<keyword evidence="2" id="KW-1185">Reference proteome</keyword>
<proteinExistence type="predicted"/>
<sequence length="499" mass="56888">MVRILMAIFSIQSVFCCNFNYFLTYEGRFCYDRNCTKGYITHFPLQLGQEACFATTDGENLKYKLNSIVELYYYKELYQTCTYMLDSDFYYRCWQAGTCWASSCNPNNIDDGGEFQIRPNSTLHYSSGCIKQGLCPGHCGWDQAERCGWYHAYIKEGTCYKVLALERREWEVKLLVVGAGSKEMFTLTNARPEVEKRQKILVNYASNSIILETDYKLLLMTPLFAIPIVANDIDITIPHSIGDYQKDLLGKTVKFPLGTLLRCYTESCVVKCDLPKSPLENNIKIINWIQRNDKVPVLNLHTDSRQYLRSKSIHSGLVSVYTSYKRIDHQSILKASCKTDFLFSQGCYGCSDPTTSILRGRNITQSGIMLIKSNCSIKPDYIRCQDDPYTVEILQGFEICYVEVLSSGLDGSISDAFYIYNNFTFYGDLDTIKYLSTTSVDESSSWSAVNLIGDSSFLHSLGSVFGVFAIVPLLLKAFTWMFPYLSAIFVCKFCKQDNK</sequence>
<evidence type="ECO:0008006" key="3">
    <source>
        <dbReference type="Google" id="ProtNLM"/>
    </source>
</evidence>
<reference evidence="1" key="1">
    <citation type="submission" date="2021-05" db="EMBL/GenBank/DDBJ databases">
        <authorList>
            <person name="Feng G."/>
        </authorList>
    </citation>
    <scope>NUCLEOTIDE SEQUENCE</scope>
    <source>
        <strain evidence="1">SBYYJFS76</strain>
    </source>
</reference>